<name>A0AAI8KBI1_9PSED</name>
<dbReference type="AlphaFoldDB" id="A0AAI8KBI1"/>
<dbReference type="Proteomes" id="UP000258127">
    <property type="component" value="Chromosome"/>
</dbReference>
<evidence type="ECO:0000313" key="2">
    <source>
        <dbReference type="EMBL" id="AXO88464.1"/>
    </source>
</evidence>
<sequence>MSGLPLLWLAELDDRVALLADPDGRAAVLVEMAYAARRRQDVDAATFADMLELAEAGRAWALSEHEEVSVLGVVVSGTKEGWADGEPGQITVGRNGLKGSSKAV</sequence>
<proteinExistence type="predicted"/>
<accession>A0AAI8KBI1</accession>
<dbReference type="EMBL" id="CP031641">
    <property type="protein sequence ID" value="AXO88464.1"/>
    <property type="molecule type" value="Genomic_DNA"/>
</dbReference>
<gene>
    <name evidence="2" type="ORF">DZC75_10825</name>
</gene>
<keyword evidence="3" id="KW-1185">Reference proteome</keyword>
<reference evidence="2 3" key="1">
    <citation type="submission" date="2018-08" db="EMBL/GenBank/DDBJ databases">
        <authorList>
            <person name="Lee Y."/>
            <person name="Kakembo D."/>
        </authorList>
    </citation>
    <scope>NUCLEOTIDE SEQUENCE [LARGE SCALE GENOMIC DNA]</scope>
    <source>
        <strain evidence="2 3">JBCS1880</strain>
    </source>
</reference>
<organism evidence="2 3">
    <name type="scientific">Pseudomonas parafulva</name>
    <dbReference type="NCBI Taxonomy" id="157782"/>
    <lineage>
        <taxon>Bacteria</taxon>
        <taxon>Pseudomonadati</taxon>
        <taxon>Pseudomonadota</taxon>
        <taxon>Gammaproteobacteria</taxon>
        <taxon>Pseudomonadales</taxon>
        <taxon>Pseudomonadaceae</taxon>
        <taxon>Pseudomonas</taxon>
    </lineage>
</organism>
<evidence type="ECO:0000313" key="3">
    <source>
        <dbReference type="Proteomes" id="UP000258127"/>
    </source>
</evidence>
<feature type="region of interest" description="Disordered" evidence="1">
    <location>
        <begin position="84"/>
        <end position="104"/>
    </location>
</feature>
<evidence type="ECO:0000256" key="1">
    <source>
        <dbReference type="SAM" id="MobiDB-lite"/>
    </source>
</evidence>
<protein>
    <submittedName>
        <fullName evidence="2">Uncharacterized protein</fullName>
    </submittedName>
</protein>